<evidence type="ECO:0000313" key="10">
    <source>
        <dbReference type="EMBL" id="CAI3971893.1"/>
    </source>
</evidence>
<evidence type="ECO:0000256" key="6">
    <source>
        <dbReference type="ARBA" id="ARBA00023192"/>
    </source>
</evidence>
<dbReference type="Proteomes" id="UP001152797">
    <property type="component" value="Unassembled WGS sequence"/>
</dbReference>
<dbReference type="Gene3D" id="3.90.1150.10">
    <property type="entry name" value="Aspartate Aminotransferase, domain 1"/>
    <property type="match status" value="2"/>
</dbReference>
<dbReference type="GO" id="GO:0003962">
    <property type="term" value="F:cystathionine gamma-synthase activity"/>
    <property type="evidence" value="ECO:0007669"/>
    <property type="project" value="TreeGrafter"/>
</dbReference>
<feature type="compositionally biased region" description="Polar residues" evidence="9">
    <location>
        <begin position="800"/>
        <end position="812"/>
    </location>
</feature>
<evidence type="ECO:0000313" key="11">
    <source>
        <dbReference type="EMBL" id="CAL1125268.1"/>
    </source>
</evidence>
<dbReference type="InterPro" id="IPR054542">
    <property type="entry name" value="Cys_met_metab_PP"/>
</dbReference>
<dbReference type="InterPro" id="IPR015422">
    <property type="entry name" value="PyrdxlP-dep_Trfase_small"/>
</dbReference>
<comment type="caution">
    <text evidence="10">The sequence shown here is derived from an EMBL/GenBank/DDBJ whole genome shotgun (WGS) entry which is preliminary data.</text>
</comment>
<evidence type="ECO:0000256" key="3">
    <source>
        <dbReference type="ARBA" id="ARBA00009077"/>
    </source>
</evidence>
<dbReference type="FunFam" id="3.90.1150.10:FF:000008">
    <property type="entry name" value="Cystathionine gamma-synthase"/>
    <property type="match status" value="1"/>
</dbReference>
<sequence length="1221" mass="134740">MNKNATTVQCDVDRPGFSTRAVHAGEARQKPGDSITDPIFSSATFTFPSTQAVIDFIEQKQPREEYGRYGNPSEAVVERKLAALDGGESAVLYSSGMAALVGVLMAKLSADDEIIFFDECYHRSREFCTKHLSRYGVRTLQVRTGDYDAMEAAITSKTRMLVSESPTNPHLSVVDIARFAEIGRRHNVETLIDATLATPYNLQPIAAGVDYVLHSATKYLGGHNDLLAGVVVGTTAGLEPVRNLRGIMGPVSSPHAIYLLERGLKTFELRIQRHNANGLAVARFLDEHPRIEKVLYPGLESHPDFELAQSTMRGFGGLVTFFVKDADWRQTASVVDAVKIPRIAPSLGGVESLIEQPLVMSYYECTEEQRREFGIPDNMIRMSCAGEWGEYDYSRSGNPTRKVFENTLASLEGGMGALAFSSGMAATHAVTMLLNSGDQVVAGSDIYGGTYRLLHKVVQRSGIDIKLVPADDLEQLEAAITDKTQLVWIESPGNPLMSITDIKACAEIAHRHGALLGVDSTFASPVLTRPLELGADIVMHSATKYIGGHSDLIGGALVVDDEQLFERLYFIQNATGAVMGPFESFLCSRGLKTLDLRVREQCRSAAKLAEFLQQDKRVKRVLYPGLSDHPGHEIAARQMNGGFGAMLSFELAGDFEQARNFCEATELFQLAVSLGAVESLIEQPASMSHASYDPEARLAFGIRDELVRISVGLEDTEDLIADLKQALERTSGFGSMRDWLRKTLTKMIAWGMGSVVLLACGQLEATAQQYRPGSAPKVTNTRASYEEETSYGQRRDPAPQITQQRRTVQSPRNPVPSYARHPQDHPNTHRPPANRRPQAAPHVDHNVEPARYRSQHYRNRESEIFYDDASYTEELPGPGPSGDIMYEDSYMEGYDGYGEGPWHDGPYYDDPYGGCDSCGGSCGGQCGYGRPFCRLFDWLMGPSCDWCWSENLTAFGGMDGFTNAVDLDNKGNFGFDYGIDWAGPLWNKWGLGYQLGGRVVHSNLSGYDQMNTLGLFDDDGRHQYFLTAGVFRRFRHCTGLQWGVVYDYLRDDYYTEASLSQVRGEISFRGPKQIELGVWASANVGDDSVLNNFVNQVTATNFGTWETVDQYNLFVRFTSCTGNEMRIWGGVTGESDGIVGGDFRLPFNDRFAIVGIGNYIIPEEGANQIGAREENWGLGLNLVWYPGRSAQTASCSRWRPLFNVANNATMVPMLTDSAVSP</sequence>
<dbReference type="EMBL" id="CAMXCT020000001">
    <property type="protein sequence ID" value="CAL1125268.1"/>
    <property type="molecule type" value="Genomic_DNA"/>
</dbReference>
<evidence type="ECO:0000256" key="7">
    <source>
        <dbReference type="ARBA" id="ARBA00023239"/>
    </source>
</evidence>
<name>A0A9P1BEB4_9DINO</name>
<feature type="compositionally biased region" description="Polar residues" evidence="9">
    <location>
        <begin position="769"/>
        <end position="783"/>
    </location>
</feature>
<comment type="pathway">
    <text evidence="2">Amino-acid biosynthesis; L-cysteine biosynthesis; L-cysteine from L-homocysteine and L-serine: step 2/2.</text>
</comment>
<dbReference type="EMBL" id="CAMXCT030000001">
    <property type="protein sequence ID" value="CAL4759205.1"/>
    <property type="molecule type" value="Genomic_DNA"/>
</dbReference>
<dbReference type="EC" id="4.4.1.1" evidence="4"/>
<evidence type="ECO:0000256" key="9">
    <source>
        <dbReference type="SAM" id="MobiDB-lite"/>
    </source>
</evidence>
<dbReference type="GO" id="GO:0019346">
    <property type="term" value="P:transsulfuration"/>
    <property type="evidence" value="ECO:0007669"/>
    <property type="project" value="InterPro"/>
</dbReference>
<dbReference type="CDD" id="cd00614">
    <property type="entry name" value="CGS_like"/>
    <property type="match status" value="2"/>
</dbReference>
<organism evidence="10">
    <name type="scientific">Cladocopium goreaui</name>
    <dbReference type="NCBI Taxonomy" id="2562237"/>
    <lineage>
        <taxon>Eukaryota</taxon>
        <taxon>Sar</taxon>
        <taxon>Alveolata</taxon>
        <taxon>Dinophyceae</taxon>
        <taxon>Suessiales</taxon>
        <taxon>Symbiodiniaceae</taxon>
        <taxon>Cladocopium</taxon>
    </lineage>
</organism>
<dbReference type="InterPro" id="IPR015424">
    <property type="entry name" value="PyrdxlP-dep_Trfase"/>
</dbReference>
<accession>A0A9P1BEB4</accession>
<dbReference type="Pfam" id="PF20371">
    <property type="entry name" value="DUF6666"/>
    <property type="match status" value="1"/>
</dbReference>
<keyword evidence="7" id="KW-0456">Lyase</keyword>
<reference evidence="11" key="2">
    <citation type="submission" date="2024-04" db="EMBL/GenBank/DDBJ databases">
        <authorList>
            <person name="Chen Y."/>
            <person name="Shah S."/>
            <person name="Dougan E. K."/>
            <person name="Thang M."/>
            <person name="Chan C."/>
        </authorList>
    </citation>
    <scope>NUCLEOTIDE SEQUENCE [LARGE SCALE GENOMIC DNA]</scope>
</reference>
<reference evidence="10" key="1">
    <citation type="submission" date="2022-10" db="EMBL/GenBank/DDBJ databases">
        <authorList>
            <person name="Chen Y."/>
            <person name="Dougan E. K."/>
            <person name="Chan C."/>
            <person name="Rhodes N."/>
            <person name="Thang M."/>
        </authorList>
    </citation>
    <scope>NUCLEOTIDE SEQUENCE</scope>
</reference>
<dbReference type="InterPro" id="IPR015421">
    <property type="entry name" value="PyrdxlP-dep_Trfase_major"/>
</dbReference>
<dbReference type="OrthoDB" id="3512640at2759"/>
<dbReference type="PROSITE" id="PS00868">
    <property type="entry name" value="CYS_MET_METAB_PP"/>
    <property type="match status" value="2"/>
</dbReference>
<dbReference type="InterPro" id="IPR046607">
    <property type="entry name" value="DUF6666"/>
</dbReference>
<keyword evidence="5" id="KW-0663">Pyridoxal phosphate</keyword>
<evidence type="ECO:0000256" key="5">
    <source>
        <dbReference type="ARBA" id="ARBA00022898"/>
    </source>
</evidence>
<dbReference type="FunFam" id="3.40.640.10:FF:000046">
    <property type="entry name" value="Cystathionine gamma-lyase"/>
    <property type="match status" value="1"/>
</dbReference>
<dbReference type="Pfam" id="PF01053">
    <property type="entry name" value="Cys_Met_Meta_PP"/>
    <property type="match status" value="2"/>
</dbReference>
<dbReference type="Gene3D" id="3.40.640.10">
    <property type="entry name" value="Type I PLP-dependent aspartate aminotransferase-like (Major domain)"/>
    <property type="match status" value="2"/>
</dbReference>
<dbReference type="GO" id="GO:0005737">
    <property type="term" value="C:cytoplasm"/>
    <property type="evidence" value="ECO:0007669"/>
    <property type="project" value="TreeGrafter"/>
</dbReference>
<evidence type="ECO:0000256" key="2">
    <source>
        <dbReference type="ARBA" id="ARBA00005038"/>
    </source>
</evidence>
<keyword evidence="12" id="KW-1185">Reference proteome</keyword>
<evidence type="ECO:0000313" key="12">
    <source>
        <dbReference type="Proteomes" id="UP001152797"/>
    </source>
</evidence>
<dbReference type="GO" id="GO:0019343">
    <property type="term" value="P:cysteine biosynthetic process via cystathionine"/>
    <property type="evidence" value="ECO:0007669"/>
    <property type="project" value="TreeGrafter"/>
</dbReference>
<dbReference type="GO" id="GO:0030170">
    <property type="term" value="F:pyridoxal phosphate binding"/>
    <property type="evidence" value="ECO:0007669"/>
    <property type="project" value="InterPro"/>
</dbReference>
<dbReference type="InterPro" id="IPR000277">
    <property type="entry name" value="Cys/Met-Metab_PyrdxlP-dep_enz"/>
</dbReference>
<dbReference type="SUPFAM" id="SSF53383">
    <property type="entry name" value="PLP-dependent transferases"/>
    <property type="match status" value="2"/>
</dbReference>
<dbReference type="EMBL" id="CAMXCT010000001">
    <property type="protein sequence ID" value="CAI3971893.1"/>
    <property type="molecule type" value="Genomic_DNA"/>
</dbReference>
<comment type="similarity">
    <text evidence="3">Belongs to the trans-sulfuration enzymes family.</text>
</comment>
<evidence type="ECO:0000256" key="1">
    <source>
        <dbReference type="ARBA" id="ARBA00001933"/>
    </source>
</evidence>
<protein>
    <recommendedName>
        <fullName evidence="4">cystathionine gamma-lyase</fullName>
        <ecNumber evidence="4">4.4.1.1</ecNumber>
    </recommendedName>
    <alternativeName>
        <fullName evidence="8">Gamma-cystathionase</fullName>
    </alternativeName>
</protein>
<dbReference type="PANTHER" id="PTHR11808">
    <property type="entry name" value="TRANS-SULFURATION ENZYME FAMILY MEMBER"/>
    <property type="match status" value="1"/>
</dbReference>
<dbReference type="GO" id="GO:0004123">
    <property type="term" value="F:cystathionine gamma-lyase activity"/>
    <property type="evidence" value="ECO:0007669"/>
    <property type="project" value="TreeGrafter"/>
</dbReference>
<evidence type="ECO:0000256" key="8">
    <source>
        <dbReference type="ARBA" id="ARBA00029853"/>
    </source>
</evidence>
<feature type="region of interest" description="Disordered" evidence="9">
    <location>
        <begin position="769"/>
        <end position="844"/>
    </location>
</feature>
<evidence type="ECO:0000256" key="4">
    <source>
        <dbReference type="ARBA" id="ARBA00012085"/>
    </source>
</evidence>
<dbReference type="AlphaFoldDB" id="A0A9P1BEB4"/>
<dbReference type="FunFam" id="3.40.640.10:FF:000009">
    <property type="entry name" value="Cystathionine gamma-synthase homolog"/>
    <property type="match status" value="1"/>
</dbReference>
<dbReference type="PANTHER" id="PTHR11808:SF15">
    <property type="entry name" value="CYSTATHIONINE GAMMA-LYASE"/>
    <property type="match status" value="1"/>
</dbReference>
<keyword evidence="6" id="KW-0198">Cysteine biosynthesis</keyword>
<gene>
    <name evidence="10" type="ORF">C1SCF055_LOCUS483</name>
</gene>
<comment type="cofactor">
    <cofactor evidence="1">
        <name>pyridoxal 5'-phosphate</name>
        <dbReference type="ChEBI" id="CHEBI:597326"/>
    </cofactor>
</comment>
<keyword evidence="6" id="KW-0028">Amino-acid biosynthesis</keyword>
<proteinExistence type="inferred from homology"/>